<dbReference type="RefSeq" id="WP_191615567.1">
    <property type="nucleotide sequence ID" value="NZ_JACYFG010000006.1"/>
</dbReference>
<proteinExistence type="predicted"/>
<dbReference type="EMBL" id="JACYFG010000006">
    <property type="protein sequence ID" value="MBD5778425.1"/>
    <property type="molecule type" value="Genomic_DNA"/>
</dbReference>
<dbReference type="Proteomes" id="UP000622317">
    <property type="component" value="Unassembled WGS sequence"/>
</dbReference>
<evidence type="ECO:0000313" key="2">
    <source>
        <dbReference type="EMBL" id="MBD5778425.1"/>
    </source>
</evidence>
<comment type="caution">
    <text evidence="2">The sequence shown here is derived from an EMBL/GenBank/DDBJ whole genome shotgun (WGS) entry which is preliminary data.</text>
</comment>
<keyword evidence="1" id="KW-0472">Membrane</keyword>
<gene>
    <name evidence="2" type="ORF">IEN85_02895</name>
</gene>
<organism evidence="2 3">
    <name type="scientific">Pelagicoccus enzymogenes</name>
    <dbReference type="NCBI Taxonomy" id="2773457"/>
    <lineage>
        <taxon>Bacteria</taxon>
        <taxon>Pseudomonadati</taxon>
        <taxon>Verrucomicrobiota</taxon>
        <taxon>Opitutia</taxon>
        <taxon>Puniceicoccales</taxon>
        <taxon>Pelagicoccaceae</taxon>
        <taxon>Pelagicoccus</taxon>
    </lineage>
</organism>
<evidence type="ECO:0000256" key="1">
    <source>
        <dbReference type="SAM" id="Phobius"/>
    </source>
</evidence>
<keyword evidence="1" id="KW-1133">Transmembrane helix</keyword>
<dbReference type="InterPro" id="IPR021776">
    <property type="entry name" value="ActD"/>
</dbReference>
<dbReference type="Pfam" id="PF11821">
    <property type="entry name" value="ActD"/>
    <property type="match status" value="1"/>
</dbReference>
<feature type="transmembrane region" description="Helical" evidence="1">
    <location>
        <begin position="95"/>
        <end position="119"/>
    </location>
</feature>
<reference evidence="2" key="1">
    <citation type="submission" date="2020-09" db="EMBL/GenBank/DDBJ databases">
        <title>Pelagicoccus enzymogenes sp. nov. with an EPS production, isolated from marine sediment.</title>
        <authorList>
            <person name="Feng X."/>
        </authorList>
    </citation>
    <scope>NUCLEOTIDE SEQUENCE</scope>
    <source>
        <strain evidence="2">NFK12</strain>
    </source>
</reference>
<protein>
    <submittedName>
        <fullName evidence="2">DUF3341 domain-containing protein</fullName>
    </submittedName>
</protein>
<dbReference type="PANTHER" id="PTHR40394">
    <property type="entry name" value="LIPOPROTEIN-RELATED"/>
    <property type="match status" value="1"/>
</dbReference>
<evidence type="ECO:0000313" key="3">
    <source>
        <dbReference type="Proteomes" id="UP000622317"/>
    </source>
</evidence>
<feature type="transmembrane region" description="Helical" evidence="1">
    <location>
        <begin position="53"/>
        <end position="75"/>
    </location>
</feature>
<sequence length="176" mass="19844">MADKFGILAKFDTPADIMHAAEKVRDAGFKRWDVITPFPIHGMDGAMGLKRSWVPRFTIVGGTTGFITGMSMIFYTNAFDYKILIGGKPLFSPFFAFPVSYELTILFSAFASIIGMFILNKLPMHYHSALKADKVAEMSDDKFFLYIESEDPQFDDAKTRTFIEGLHPVEVSDMEK</sequence>
<accession>A0A927IGI7</accession>
<keyword evidence="1" id="KW-0812">Transmembrane</keyword>
<dbReference type="AlphaFoldDB" id="A0A927IGI7"/>
<dbReference type="PANTHER" id="PTHR40394:SF2">
    <property type="entry name" value="QUINOL:CYTOCHROME C OXIDOREDUCTASE MEMBRANE PROTEIN"/>
    <property type="match status" value="1"/>
</dbReference>
<keyword evidence="3" id="KW-1185">Reference proteome</keyword>
<name>A0A927IGI7_9BACT</name>